<dbReference type="RefSeq" id="WP_133528839.1">
    <property type="nucleotide sequence ID" value="NZ_SNXO01000027.1"/>
</dbReference>
<keyword evidence="3" id="KW-1185">Reference proteome</keyword>
<reference evidence="2 3" key="1">
    <citation type="submission" date="2019-03" db="EMBL/GenBank/DDBJ databases">
        <title>Genomic Encyclopedia of Type Strains, Phase IV (KMG-IV): sequencing the most valuable type-strain genomes for metagenomic binning, comparative biology and taxonomic classification.</title>
        <authorList>
            <person name="Goeker M."/>
        </authorList>
    </citation>
    <scope>NUCLEOTIDE SEQUENCE [LARGE SCALE GENOMIC DNA]</scope>
    <source>
        <strain evidence="2 3">DSM 28287</strain>
    </source>
</reference>
<organism evidence="2 3">
    <name type="scientific">Aminicella lysinilytica</name>
    <dbReference type="NCBI Taxonomy" id="433323"/>
    <lineage>
        <taxon>Bacteria</taxon>
        <taxon>Bacillati</taxon>
        <taxon>Bacillota</taxon>
        <taxon>Clostridia</taxon>
        <taxon>Peptostreptococcales</taxon>
        <taxon>Anaerovoracaceae</taxon>
        <taxon>Aminicella</taxon>
    </lineage>
</organism>
<dbReference type="Proteomes" id="UP000295500">
    <property type="component" value="Unassembled WGS sequence"/>
</dbReference>
<proteinExistence type="predicted"/>
<protein>
    <submittedName>
        <fullName evidence="2">Radical SAM-linked protein</fullName>
    </submittedName>
</protein>
<dbReference type="Pfam" id="PF10105">
    <property type="entry name" value="DUF2344"/>
    <property type="match status" value="1"/>
</dbReference>
<accession>A0A4R6PZZ9</accession>
<dbReference type="AlphaFoldDB" id="A0A4R6PZZ9"/>
<name>A0A4R6PZZ9_9FIRM</name>
<dbReference type="EMBL" id="SNXO01000027">
    <property type="protein sequence ID" value="TDP52301.1"/>
    <property type="molecule type" value="Genomic_DNA"/>
</dbReference>
<feature type="domain" description="DUF2344" evidence="1">
    <location>
        <begin position="3"/>
        <end position="191"/>
    </location>
</feature>
<dbReference type="OrthoDB" id="9780488at2"/>
<gene>
    <name evidence="2" type="ORF">EV211_12717</name>
</gene>
<dbReference type="NCBIfam" id="TIGR03936">
    <property type="entry name" value="sam_1_link_chp"/>
    <property type="match status" value="1"/>
</dbReference>
<evidence type="ECO:0000259" key="1">
    <source>
        <dbReference type="Pfam" id="PF10105"/>
    </source>
</evidence>
<sequence length="229" mass="26466">MYKYIIVFSKNGYVKYISHLDMQRLFSRAFRRCGLELQYSQGFNPHPKMSFAQPLSLGYSAKGEYIEFETKTAYSNDVLIGNLQETMPTGIQLIRCGIIPDEGKSLAASVEYADYTVDIPVAFYEKDYQKVIDDYLSQKQILTEKRQKKTKKMVETDIRPKIRAITAEQGRDDKLTLRMTLDCGSRSNVSPELVITSFMKFASFNCSRYEIEVSRDKLGLPVDYDIKWM</sequence>
<dbReference type="InterPro" id="IPR018768">
    <property type="entry name" value="DUF2344"/>
</dbReference>
<comment type="caution">
    <text evidence="2">The sequence shown here is derived from an EMBL/GenBank/DDBJ whole genome shotgun (WGS) entry which is preliminary data.</text>
</comment>
<evidence type="ECO:0000313" key="3">
    <source>
        <dbReference type="Proteomes" id="UP000295500"/>
    </source>
</evidence>
<evidence type="ECO:0000313" key="2">
    <source>
        <dbReference type="EMBL" id="TDP52301.1"/>
    </source>
</evidence>